<accession>A0A292Q5I4</accession>
<protein>
    <submittedName>
        <fullName evidence="1">Uncharacterized protein</fullName>
    </submittedName>
</protein>
<evidence type="ECO:0000313" key="2">
    <source>
        <dbReference type="Proteomes" id="UP001412239"/>
    </source>
</evidence>
<dbReference type="AlphaFoldDB" id="A0A292Q5I4"/>
<dbReference type="Proteomes" id="UP001412239">
    <property type="component" value="Unassembled WGS sequence"/>
</dbReference>
<organism evidence="1 2">
    <name type="scientific">Tuber aestivum</name>
    <name type="common">summer truffle</name>
    <dbReference type="NCBI Taxonomy" id="59557"/>
    <lineage>
        <taxon>Eukaryota</taxon>
        <taxon>Fungi</taxon>
        <taxon>Dikarya</taxon>
        <taxon>Ascomycota</taxon>
        <taxon>Pezizomycotina</taxon>
        <taxon>Pezizomycetes</taxon>
        <taxon>Pezizales</taxon>
        <taxon>Tuberaceae</taxon>
        <taxon>Tuber</taxon>
    </lineage>
</organism>
<dbReference type="PANTHER" id="PTHR33129">
    <property type="entry name" value="PROTEIN KINASE DOMAIN-CONTAINING PROTEIN-RELATED"/>
    <property type="match status" value="1"/>
</dbReference>
<evidence type="ECO:0000313" key="1">
    <source>
        <dbReference type="EMBL" id="CUS14235.1"/>
    </source>
</evidence>
<dbReference type="EMBL" id="LN890960">
    <property type="protein sequence ID" value="CUS14235.1"/>
    <property type="molecule type" value="Genomic_DNA"/>
</dbReference>
<dbReference type="InterPro" id="IPR052980">
    <property type="entry name" value="Crinkler_effector"/>
</dbReference>
<gene>
    <name evidence="1" type="ORF">GSTUAT00001525001</name>
</gene>
<reference evidence="1" key="1">
    <citation type="submission" date="2015-10" db="EMBL/GenBank/DDBJ databases">
        <authorList>
            <person name="Regsiter A."/>
            <person name="william w."/>
        </authorList>
    </citation>
    <scope>NUCLEOTIDE SEQUENCE</scope>
    <source>
        <strain evidence="1">Montdore</strain>
    </source>
</reference>
<proteinExistence type="predicted"/>
<sequence>MQQDMQVLYHELWGKLSPVVQEFTVNVPVANYGIWPGYKIPLESTASSSSFNPYSSLKSKRQDQLFRIVTVDSRLPCGVHKLLVRSKYDAVRNRLIEVEGRRWSGARHWENPTASCRLDCELSGQPGVGKTYLLSYLLVRRLHDSLPTIYRINDNMCFLFDEDSAGEETSMQALSRLTQEKKRKLWVLTDEPLHGRHWHDRNSGWFVVFAASPETVRASQGWYKNRRVSLYFMRNWPWPEIFAAYCLEAENPPSQDEINKLFTTYTCLGPVARTCLESIDMSDDNLYNETLQNYLREVDREIAKFVARGGRETVEHAVLVGSSHKMAIMDPTEGGFSYTARIITRWIGYRVYEKAQKHSQHGCFETFKCLSRHPALRTAAGWFFEGYVHDWLLRGGTFEADQMPILDSTVATLQFHSTKSESGQPRYFTTGDNLSEQVQGLGGRGINPAVVHHYFLPYSRNFPSVDGLMFSDVETLLLFQITLAKKHEIKPLGVAQLLKCLPKTIMNIDFVFVVPEDRADDYFKAQQIPDSASISPSGKKLNLRQFRLVFGEYCMAAVGIHGQVVEEGEGDEYDYEASD</sequence>
<name>A0A292Q5I4_9PEZI</name>
<keyword evidence="2" id="KW-1185">Reference proteome</keyword>